<reference evidence="3" key="1">
    <citation type="journal article" date="2013" name="Nat. Genet.">
        <title>The draft genomes of soft-shell turtle and green sea turtle yield insights into the development and evolution of the turtle-specific body plan.</title>
        <authorList>
            <person name="Wang Z."/>
            <person name="Pascual-Anaya J."/>
            <person name="Zadissa A."/>
            <person name="Li W."/>
            <person name="Niimura Y."/>
            <person name="Huang Z."/>
            <person name="Li C."/>
            <person name="White S."/>
            <person name="Xiong Z."/>
            <person name="Fang D."/>
            <person name="Wang B."/>
            <person name="Ming Y."/>
            <person name="Chen Y."/>
            <person name="Zheng Y."/>
            <person name="Kuraku S."/>
            <person name="Pignatelli M."/>
            <person name="Herrero J."/>
            <person name="Beal K."/>
            <person name="Nozawa M."/>
            <person name="Li Q."/>
            <person name="Wang J."/>
            <person name="Zhang H."/>
            <person name="Yu L."/>
            <person name="Shigenobu S."/>
            <person name="Wang J."/>
            <person name="Liu J."/>
            <person name="Flicek P."/>
            <person name="Searle S."/>
            <person name="Wang J."/>
            <person name="Kuratani S."/>
            <person name="Yin Y."/>
            <person name="Aken B."/>
            <person name="Zhang G."/>
            <person name="Irie N."/>
        </authorList>
    </citation>
    <scope>NUCLEOTIDE SEQUENCE [LARGE SCALE GENOMIC DNA]</scope>
</reference>
<accession>M7BQY7</accession>
<name>M7BQY7_CHEMY</name>
<dbReference type="EMBL" id="KB532022">
    <property type="protein sequence ID" value="EMP34508.1"/>
    <property type="molecule type" value="Genomic_DNA"/>
</dbReference>
<evidence type="ECO:0000313" key="3">
    <source>
        <dbReference type="Proteomes" id="UP000031443"/>
    </source>
</evidence>
<dbReference type="Proteomes" id="UP000031443">
    <property type="component" value="Unassembled WGS sequence"/>
</dbReference>
<protein>
    <submittedName>
        <fullName evidence="2">Uncharacterized protein</fullName>
    </submittedName>
</protein>
<evidence type="ECO:0000313" key="2">
    <source>
        <dbReference type="EMBL" id="EMP34508.1"/>
    </source>
</evidence>
<dbReference type="AlphaFoldDB" id="M7BQY7"/>
<keyword evidence="1" id="KW-0732">Signal</keyword>
<keyword evidence="3" id="KW-1185">Reference proteome</keyword>
<evidence type="ECO:0000256" key="1">
    <source>
        <dbReference type="SAM" id="SignalP"/>
    </source>
</evidence>
<organism evidence="2 3">
    <name type="scientific">Chelonia mydas</name>
    <name type="common">Green sea-turtle</name>
    <name type="synonym">Chelonia agassizi</name>
    <dbReference type="NCBI Taxonomy" id="8469"/>
    <lineage>
        <taxon>Eukaryota</taxon>
        <taxon>Metazoa</taxon>
        <taxon>Chordata</taxon>
        <taxon>Craniata</taxon>
        <taxon>Vertebrata</taxon>
        <taxon>Euteleostomi</taxon>
        <taxon>Archelosauria</taxon>
        <taxon>Testudinata</taxon>
        <taxon>Testudines</taxon>
        <taxon>Cryptodira</taxon>
        <taxon>Durocryptodira</taxon>
        <taxon>Americhelydia</taxon>
        <taxon>Chelonioidea</taxon>
        <taxon>Cheloniidae</taxon>
        <taxon>Chelonia</taxon>
    </lineage>
</organism>
<feature type="signal peptide" evidence="1">
    <location>
        <begin position="1"/>
        <end position="19"/>
    </location>
</feature>
<sequence>MVPTGTIGLATMLSATASAVVPVEPAVRVGWPGPSKDGYEWRPGWRNIYCCLWTGRSGGAGIYIGHRTAISTWRTGTNGNSCSVNSLDGQTHDGEMPVIDARGCNVLAETWSGSPSGNGINDRAMTDCSTPSETRTLGDAFRSLINIHSLRTSGAESPGPMETSQTVWSASIPLDSAPNGCWAVNGIGNIPLTKTGTGPEATAEIPVVACLWSMGPTSAALRAPAWT</sequence>
<proteinExistence type="predicted"/>
<gene>
    <name evidence="2" type="ORF">UY3_08337</name>
</gene>
<feature type="chain" id="PRO_5004080306" evidence="1">
    <location>
        <begin position="20"/>
        <end position="227"/>
    </location>
</feature>